<dbReference type="InterPro" id="IPR005021">
    <property type="entry name" value="Terminase_largesu-like"/>
</dbReference>
<dbReference type="GO" id="GO:0004519">
    <property type="term" value="F:endonuclease activity"/>
    <property type="evidence" value="ECO:0007669"/>
    <property type="project" value="InterPro"/>
</dbReference>
<evidence type="ECO:0000259" key="1">
    <source>
        <dbReference type="Pfam" id="PF03354"/>
    </source>
</evidence>
<feature type="domain" description="Terminase large subunit-like ATPase" evidence="1">
    <location>
        <begin position="66"/>
        <end position="250"/>
    </location>
</feature>
<evidence type="ECO:0000259" key="2">
    <source>
        <dbReference type="Pfam" id="PF20441"/>
    </source>
</evidence>
<dbReference type="Pfam" id="PF20441">
    <property type="entry name" value="TerL_nuclease"/>
    <property type="match status" value="1"/>
</dbReference>
<dbReference type="InterPro" id="IPR046462">
    <property type="entry name" value="TerL_nuclease"/>
</dbReference>
<dbReference type="InterPro" id="IPR027417">
    <property type="entry name" value="P-loop_NTPase"/>
</dbReference>
<dbReference type="OrthoDB" id="9760250at2"/>
<dbReference type="Gene3D" id="3.40.50.300">
    <property type="entry name" value="P-loop containing nucleotide triphosphate hydrolases"/>
    <property type="match status" value="1"/>
</dbReference>
<reference evidence="3 4" key="1">
    <citation type="submission" date="2018-11" db="EMBL/GenBank/DDBJ databases">
        <title>Aerococcus sp. SJQ22, whole genome shotgun sequence.</title>
        <authorList>
            <person name="Sun L."/>
            <person name="Gao X."/>
            <person name="Chen W."/>
            <person name="Huang K."/>
        </authorList>
    </citation>
    <scope>NUCLEOTIDE SEQUENCE [LARGE SCALE GENOMIC DNA]</scope>
    <source>
        <strain evidence="3 4">SJQ22</strain>
    </source>
</reference>
<gene>
    <name evidence="3" type="ORF">EF384_01150</name>
</gene>
<evidence type="ECO:0000313" key="3">
    <source>
        <dbReference type="EMBL" id="RPA65047.1"/>
    </source>
</evidence>
<evidence type="ECO:0000313" key="4">
    <source>
        <dbReference type="Proteomes" id="UP000273977"/>
    </source>
</evidence>
<dbReference type="AlphaFoldDB" id="A0A3N4GUB0"/>
<keyword evidence="4" id="KW-1185">Reference proteome</keyword>
<sequence length="574" mass="66685">MLRTEHVDFYLELFQEGYLVFNEKRVQLVEWLKRDILSKDNEYYFDDQQIEDYINFSERWYYPLDDWEKFLASFVFFYKRSNDTPVFRIFILVMGRGAGKNGFISTMAHFLASSLHGIEEYDVSIVANSEHQAKTSFEEIYNKIIKDPRLSAVNTRDTTFEDEPIGEFEPWKSKIISQETQSKIMYHTSNAKTKDGGREGALIFDEFHEYENSELVKVFTGGLGKKPNPRQFFIGTKGFIREGYFDMLYDRATNILNGDAPFNGHFPFICELDDIKEMDSPDLWEKANPTLQKPLTGRAERLLQTMEDEYADLTYEPSGRPMFVTKRMNVIEGDSEHSVASREELLATNRPFFDLDGLKPIGSLDYGSVRDFAACGLLFKKGEEYAFKTHSFAIKHFVDIHYGYSNSANALGGSKKAPIKAWEKQGLMSVIDEPSLDPMHIVEWFVNAREKYGVERIVADNFKLDILRPLLEKEGFEVDLIKRPQSIHPLVAPRIEDGFANNKIIFEDNPLMRWYTNNVYVKETSNGKIFDKKEEVKRKTDGFQALVHAMYRANELDDQTDLDEFFDMVSQLQY</sequence>
<accession>A0A3N4GUB0</accession>
<proteinExistence type="predicted"/>
<dbReference type="Proteomes" id="UP000273977">
    <property type="component" value="Unassembled WGS sequence"/>
</dbReference>
<dbReference type="EMBL" id="RKMG01000002">
    <property type="protein sequence ID" value="RPA65047.1"/>
    <property type="molecule type" value="Genomic_DNA"/>
</dbReference>
<dbReference type="RefSeq" id="WP_123779150.1">
    <property type="nucleotide sequence ID" value="NZ_RKMG01000002.1"/>
</dbReference>
<protein>
    <submittedName>
        <fullName evidence="3">Terminase large subunit</fullName>
    </submittedName>
</protein>
<name>A0A3N4GUB0_9LACT</name>
<dbReference type="InterPro" id="IPR046461">
    <property type="entry name" value="TerL_ATPase"/>
</dbReference>
<dbReference type="PANTHER" id="PTHR41287:SF1">
    <property type="entry name" value="PROTEIN YMFN"/>
    <property type="match status" value="1"/>
</dbReference>
<dbReference type="PANTHER" id="PTHR41287">
    <property type="match status" value="1"/>
</dbReference>
<comment type="caution">
    <text evidence="3">The sequence shown here is derived from an EMBL/GenBank/DDBJ whole genome shotgun (WGS) entry which is preliminary data.</text>
</comment>
<feature type="domain" description="Terminase large subunit-like endonuclease" evidence="2">
    <location>
        <begin position="264"/>
        <end position="555"/>
    </location>
</feature>
<dbReference type="Pfam" id="PF03354">
    <property type="entry name" value="TerL_ATPase"/>
    <property type="match status" value="1"/>
</dbReference>
<organism evidence="3 4">
    <name type="scientific">Aerococcus agrisoli</name>
    <dbReference type="NCBI Taxonomy" id="2487350"/>
    <lineage>
        <taxon>Bacteria</taxon>
        <taxon>Bacillati</taxon>
        <taxon>Bacillota</taxon>
        <taxon>Bacilli</taxon>
        <taxon>Lactobacillales</taxon>
        <taxon>Aerococcaceae</taxon>
        <taxon>Aerococcus</taxon>
    </lineage>
</organism>